<reference evidence="1" key="2">
    <citation type="submission" date="2018-08" db="UniProtKB">
        <authorList>
            <consortium name="EnsemblPlants"/>
        </authorList>
    </citation>
    <scope>IDENTIFICATION</scope>
    <source>
        <strain evidence="1">Yugu1</strain>
    </source>
</reference>
<accession>K3Z132</accession>
<dbReference type="EMBL" id="AGNK02000056">
    <property type="status" value="NOT_ANNOTATED_CDS"/>
    <property type="molecule type" value="Genomic_DNA"/>
</dbReference>
<sequence length="36" mass="4204">MSPNMNSTLMLVMSMSLKKHNPCHLERTSIIFQQRV</sequence>
<organism evidence="1 2">
    <name type="scientific">Setaria italica</name>
    <name type="common">Foxtail millet</name>
    <name type="synonym">Panicum italicum</name>
    <dbReference type="NCBI Taxonomy" id="4555"/>
    <lineage>
        <taxon>Eukaryota</taxon>
        <taxon>Viridiplantae</taxon>
        <taxon>Streptophyta</taxon>
        <taxon>Embryophyta</taxon>
        <taxon>Tracheophyta</taxon>
        <taxon>Spermatophyta</taxon>
        <taxon>Magnoliopsida</taxon>
        <taxon>Liliopsida</taxon>
        <taxon>Poales</taxon>
        <taxon>Poaceae</taxon>
        <taxon>PACMAD clade</taxon>
        <taxon>Panicoideae</taxon>
        <taxon>Panicodae</taxon>
        <taxon>Paniceae</taxon>
        <taxon>Cenchrinae</taxon>
        <taxon>Setaria</taxon>
    </lineage>
</organism>
<proteinExistence type="predicted"/>
<dbReference type="InParanoid" id="K3Z132"/>
<dbReference type="HOGENOM" id="CLU_3360547_0_0_1"/>
<evidence type="ECO:0000313" key="1">
    <source>
        <dbReference type="EnsemblPlants" id="KQL28210"/>
    </source>
</evidence>
<dbReference type="AlphaFoldDB" id="K3Z132"/>
<keyword evidence="2" id="KW-1185">Reference proteome</keyword>
<name>K3Z132_SETIT</name>
<dbReference type="Proteomes" id="UP000004995">
    <property type="component" value="Unassembled WGS sequence"/>
</dbReference>
<dbReference type="EnsemblPlants" id="KQL28210">
    <property type="protein sequence ID" value="KQL28210"/>
    <property type="gene ID" value="SETIT_020250mg"/>
</dbReference>
<reference evidence="2" key="1">
    <citation type="journal article" date="2012" name="Nat. Biotechnol.">
        <title>Reference genome sequence of the model plant Setaria.</title>
        <authorList>
            <person name="Bennetzen J.L."/>
            <person name="Schmutz J."/>
            <person name="Wang H."/>
            <person name="Percifield R."/>
            <person name="Hawkins J."/>
            <person name="Pontaroli A.C."/>
            <person name="Estep M."/>
            <person name="Feng L."/>
            <person name="Vaughn J.N."/>
            <person name="Grimwood J."/>
            <person name="Jenkins J."/>
            <person name="Barry K."/>
            <person name="Lindquist E."/>
            <person name="Hellsten U."/>
            <person name="Deshpande S."/>
            <person name="Wang X."/>
            <person name="Wu X."/>
            <person name="Mitros T."/>
            <person name="Triplett J."/>
            <person name="Yang X."/>
            <person name="Ye C.Y."/>
            <person name="Mauro-Herrera M."/>
            <person name="Wang L."/>
            <person name="Li P."/>
            <person name="Sharma M."/>
            <person name="Sharma R."/>
            <person name="Ronald P.C."/>
            <person name="Panaud O."/>
            <person name="Kellogg E.A."/>
            <person name="Brutnell T.P."/>
            <person name="Doust A.N."/>
            <person name="Tuskan G.A."/>
            <person name="Rokhsar D."/>
            <person name="Devos K.M."/>
        </authorList>
    </citation>
    <scope>NUCLEOTIDE SEQUENCE [LARGE SCALE GENOMIC DNA]</scope>
    <source>
        <strain evidence="2">cv. Yugu1</strain>
    </source>
</reference>
<protein>
    <submittedName>
        <fullName evidence="1">Uncharacterized protein</fullName>
    </submittedName>
</protein>
<dbReference type="Gramene" id="KQL28210">
    <property type="protein sequence ID" value="KQL28210"/>
    <property type="gene ID" value="SETIT_020250mg"/>
</dbReference>
<evidence type="ECO:0000313" key="2">
    <source>
        <dbReference type="Proteomes" id="UP000004995"/>
    </source>
</evidence>